<feature type="region of interest" description="Disordered" evidence="1">
    <location>
        <begin position="261"/>
        <end position="289"/>
    </location>
</feature>
<dbReference type="InterPro" id="IPR000073">
    <property type="entry name" value="AB_hydrolase_1"/>
</dbReference>
<evidence type="ECO:0000259" key="2">
    <source>
        <dbReference type="Pfam" id="PF00561"/>
    </source>
</evidence>
<name>A0AAD3CM07_9STRA</name>
<dbReference type="PANTHER" id="PTHR12277:SF81">
    <property type="entry name" value="PROTEIN ABHD13"/>
    <property type="match status" value="1"/>
</dbReference>
<gene>
    <name evidence="3" type="ORF">CTEN210_04519</name>
</gene>
<dbReference type="EMBL" id="BLLK01000025">
    <property type="protein sequence ID" value="GFH48043.1"/>
    <property type="molecule type" value="Genomic_DNA"/>
</dbReference>
<dbReference type="Gene3D" id="3.40.50.1820">
    <property type="entry name" value="alpha/beta hydrolase"/>
    <property type="match status" value="2"/>
</dbReference>
<proteinExistence type="predicted"/>
<accession>A0AAD3CM07</accession>
<organism evidence="3 4">
    <name type="scientific">Chaetoceros tenuissimus</name>
    <dbReference type="NCBI Taxonomy" id="426638"/>
    <lineage>
        <taxon>Eukaryota</taxon>
        <taxon>Sar</taxon>
        <taxon>Stramenopiles</taxon>
        <taxon>Ochrophyta</taxon>
        <taxon>Bacillariophyta</taxon>
        <taxon>Coscinodiscophyceae</taxon>
        <taxon>Chaetocerotophycidae</taxon>
        <taxon>Chaetocerotales</taxon>
        <taxon>Chaetocerotaceae</taxon>
        <taxon>Chaetoceros</taxon>
    </lineage>
</organism>
<dbReference type="Pfam" id="PF00561">
    <property type="entry name" value="Abhydrolase_1"/>
    <property type="match status" value="1"/>
</dbReference>
<evidence type="ECO:0000313" key="3">
    <source>
        <dbReference type="EMBL" id="GFH48043.1"/>
    </source>
</evidence>
<dbReference type="PANTHER" id="PTHR12277">
    <property type="entry name" value="ALPHA/BETA HYDROLASE DOMAIN-CONTAINING PROTEIN"/>
    <property type="match status" value="1"/>
</dbReference>
<dbReference type="AlphaFoldDB" id="A0AAD3CM07"/>
<evidence type="ECO:0000256" key="1">
    <source>
        <dbReference type="SAM" id="MobiDB-lite"/>
    </source>
</evidence>
<comment type="caution">
    <text evidence="3">The sequence shown here is derived from an EMBL/GenBank/DDBJ whole genome shotgun (WGS) entry which is preliminary data.</text>
</comment>
<keyword evidence="4" id="KW-1185">Reference proteome</keyword>
<dbReference type="SUPFAM" id="SSF53474">
    <property type="entry name" value="alpha/beta-Hydrolases"/>
    <property type="match status" value="1"/>
</dbReference>
<protein>
    <submittedName>
        <fullName evidence="3">Alpha/beta-hydrolase</fullName>
    </submittedName>
</protein>
<dbReference type="Proteomes" id="UP001054902">
    <property type="component" value="Unassembled WGS sequence"/>
</dbReference>
<dbReference type="InterPro" id="IPR029058">
    <property type="entry name" value="AB_hydrolase_fold"/>
</dbReference>
<evidence type="ECO:0000313" key="4">
    <source>
        <dbReference type="Proteomes" id="UP001054902"/>
    </source>
</evidence>
<sequence length="289" mass="32330">MGNSVDSILFRPPKPATPLHPSYRFFIPTTKEIKIPACYFKRAGAQITVLYSHANAEDLGLMFGWLKCLSRKCNVNILAYDYIGYGESEGIPSEENCYASVEAAYDHLINYRKLDPKQIVIWGRSVGSGPATYLASKLSLAGTQVGGLILESPFKSVFRIVMDMSCTVVGDKFPNADRISSITCPTLIMHGTNDKTIPASHGKELYELLESEIKASPLWVEGRGHNDLDYNYDPLVEHVNKYMNQYLPKYKRKNSFTRILPTSKSKGCTQEEKSMLESQPEPPLTTEVS</sequence>
<reference evidence="3 4" key="1">
    <citation type="journal article" date="2021" name="Sci. Rep.">
        <title>The genome of the diatom Chaetoceros tenuissimus carries an ancient integrated fragment of an extant virus.</title>
        <authorList>
            <person name="Hongo Y."/>
            <person name="Kimura K."/>
            <person name="Takaki Y."/>
            <person name="Yoshida Y."/>
            <person name="Baba S."/>
            <person name="Kobayashi G."/>
            <person name="Nagasaki K."/>
            <person name="Hano T."/>
            <person name="Tomaru Y."/>
        </authorList>
    </citation>
    <scope>NUCLEOTIDE SEQUENCE [LARGE SCALE GENOMIC DNA]</scope>
    <source>
        <strain evidence="3 4">NIES-3715</strain>
    </source>
</reference>
<feature type="domain" description="AB hydrolase-1" evidence="2">
    <location>
        <begin position="48"/>
        <end position="153"/>
    </location>
</feature>